<keyword evidence="5" id="KW-0472">Membrane</keyword>
<evidence type="ECO:0000256" key="2">
    <source>
        <dbReference type="ARBA" id="ARBA00023110"/>
    </source>
</evidence>
<comment type="caution">
    <text evidence="7">The sequence shown here is derived from an EMBL/GenBank/DDBJ whole genome shotgun (WGS) entry which is preliminary data.</text>
</comment>
<dbReference type="OrthoDB" id="5507614at2"/>
<feature type="transmembrane region" description="Helical" evidence="5">
    <location>
        <begin position="115"/>
        <end position="136"/>
    </location>
</feature>
<name>A0A4R8ZEJ3_9MICO</name>
<dbReference type="InterPro" id="IPR002130">
    <property type="entry name" value="Cyclophilin-type_PPIase_dom"/>
</dbReference>
<keyword evidence="5" id="KW-1133">Transmembrane helix</keyword>
<protein>
    <recommendedName>
        <fullName evidence="1">peptidylprolyl isomerase</fullName>
        <ecNumber evidence="1">5.2.1.8</ecNumber>
    </recommendedName>
</protein>
<dbReference type="PANTHER" id="PTHR43246">
    <property type="entry name" value="PEPTIDYL-PROLYL CIS-TRANS ISOMERASE CYP38, CHLOROPLASTIC"/>
    <property type="match status" value="1"/>
</dbReference>
<reference evidence="7 8" key="1">
    <citation type="submission" date="2019-03" db="EMBL/GenBank/DDBJ databases">
        <title>Genomics of glacier-inhabiting Cryobacterium strains.</title>
        <authorList>
            <person name="Liu Q."/>
            <person name="Xin Y.-H."/>
        </authorList>
    </citation>
    <scope>NUCLEOTIDE SEQUENCE [LARGE SCALE GENOMIC DNA]</scope>
    <source>
        <strain evidence="7 8">TMT1-1</strain>
    </source>
</reference>
<evidence type="ECO:0000256" key="5">
    <source>
        <dbReference type="SAM" id="Phobius"/>
    </source>
</evidence>
<dbReference type="CDD" id="cd00317">
    <property type="entry name" value="cyclophilin"/>
    <property type="match status" value="1"/>
</dbReference>
<evidence type="ECO:0000313" key="8">
    <source>
        <dbReference type="Proteomes" id="UP000298424"/>
    </source>
</evidence>
<evidence type="ECO:0000256" key="4">
    <source>
        <dbReference type="SAM" id="MobiDB-lite"/>
    </source>
</evidence>
<gene>
    <name evidence="7" type="ORF">E3T27_08785</name>
</gene>
<dbReference type="SUPFAM" id="SSF50891">
    <property type="entry name" value="Cyclophilin-like"/>
    <property type="match status" value="1"/>
</dbReference>
<sequence length="345" mass="35743">MANPASAGGAGRRPRQEFLGAFVRRGGSHHCADPVEHPTFFQRSLCVEFYEIGSTTRPIALCSVVANPDDPGGVLVASNYKLERAAREERGRVRSYQARRAVHEHQKKRRVRDNVIAGGGLLVVLTLIVIAQVFYFDGGPGTPAPTGAATTTPTAPGTAAGENSGDVPASTLAEGRTWTGTLTLNDVNLGIELDGALAPQAVSSTISLAQSGFYTGVTCHRLTTGGFFVLQCGDPDAEKTGAEATHGPGYSYGPVENAPADDIYPAGTLAMARQGGNEYSMGSQFFVVYDDTTIPSDAGGGYTVLGHVTSGLDELKAQITDAGTADGAGDGAPKVPTTITGITVQ</sequence>
<dbReference type="GO" id="GO:0003755">
    <property type="term" value="F:peptidyl-prolyl cis-trans isomerase activity"/>
    <property type="evidence" value="ECO:0007669"/>
    <property type="project" value="UniProtKB-KW"/>
</dbReference>
<dbReference type="AlphaFoldDB" id="A0A4R8ZEJ3"/>
<keyword evidence="5" id="KW-0812">Transmembrane</keyword>
<evidence type="ECO:0000256" key="1">
    <source>
        <dbReference type="ARBA" id="ARBA00013194"/>
    </source>
</evidence>
<evidence type="ECO:0000256" key="3">
    <source>
        <dbReference type="ARBA" id="ARBA00023235"/>
    </source>
</evidence>
<organism evidence="7 8">
    <name type="scientific">Cryobacterium lyxosi</name>
    <dbReference type="NCBI Taxonomy" id="1259228"/>
    <lineage>
        <taxon>Bacteria</taxon>
        <taxon>Bacillati</taxon>
        <taxon>Actinomycetota</taxon>
        <taxon>Actinomycetes</taxon>
        <taxon>Micrococcales</taxon>
        <taxon>Microbacteriaceae</taxon>
        <taxon>Cryobacterium</taxon>
    </lineage>
</organism>
<keyword evidence="3 7" id="KW-0413">Isomerase</keyword>
<evidence type="ECO:0000259" key="6">
    <source>
        <dbReference type="PROSITE" id="PS50072"/>
    </source>
</evidence>
<dbReference type="Proteomes" id="UP000298424">
    <property type="component" value="Unassembled WGS sequence"/>
</dbReference>
<keyword evidence="2" id="KW-0697">Rotamase</keyword>
<feature type="compositionally biased region" description="Low complexity" evidence="4">
    <location>
        <begin position="145"/>
        <end position="161"/>
    </location>
</feature>
<dbReference type="Gene3D" id="2.40.100.10">
    <property type="entry name" value="Cyclophilin-like"/>
    <property type="match status" value="1"/>
</dbReference>
<evidence type="ECO:0000313" key="7">
    <source>
        <dbReference type="EMBL" id="TFD25888.1"/>
    </source>
</evidence>
<dbReference type="EC" id="5.2.1.8" evidence="1"/>
<dbReference type="Pfam" id="PF00160">
    <property type="entry name" value="Pro_isomerase"/>
    <property type="match status" value="1"/>
</dbReference>
<keyword evidence="8" id="KW-1185">Reference proteome</keyword>
<dbReference type="EMBL" id="SOGT01000011">
    <property type="protein sequence ID" value="TFD25888.1"/>
    <property type="molecule type" value="Genomic_DNA"/>
</dbReference>
<accession>A0A4R8ZEJ3</accession>
<dbReference type="InterPro" id="IPR029000">
    <property type="entry name" value="Cyclophilin-like_dom_sf"/>
</dbReference>
<feature type="domain" description="PPIase cyclophilin-type" evidence="6">
    <location>
        <begin position="188"/>
        <end position="344"/>
    </location>
</feature>
<proteinExistence type="predicted"/>
<dbReference type="InterPro" id="IPR044665">
    <property type="entry name" value="E_coli_cyclophilin_A-like"/>
</dbReference>
<dbReference type="PROSITE" id="PS50072">
    <property type="entry name" value="CSA_PPIASE_2"/>
    <property type="match status" value="1"/>
</dbReference>
<feature type="region of interest" description="Disordered" evidence="4">
    <location>
        <begin position="145"/>
        <end position="168"/>
    </location>
</feature>